<organism evidence="2 3">
    <name type="scientific">Burkholderia vietnamiensis (strain G4 / LMG 22486)</name>
    <name type="common">Burkholderia cepacia (strain R1808)</name>
    <dbReference type="NCBI Taxonomy" id="269482"/>
    <lineage>
        <taxon>Bacteria</taxon>
        <taxon>Pseudomonadati</taxon>
        <taxon>Pseudomonadota</taxon>
        <taxon>Betaproteobacteria</taxon>
        <taxon>Burkholderiales</taxon>
        <taxon>Burkholderiaceae</taxon>
        <taxon>Burkholderia</taxon>
        <taxon>Burkholderia cepacia complex</taxon>
    </lineage>
</organism>
<sequence>MRIDLLPSVNSSSDSPSTKIQLALDAASRYLRAHGLKAPQLVPARIVLVEFDEPDGVGASSHGTILVRPHPHAEAQPISADEALIEPVSRTLGGGLEGAQFDPHFLLDIASQLIVPRSKPMGRDEFRALEGSSVHVLIDAGEQVSHATLSDVDGRLGAPDELFLRAQSGDASAQCLMSLNRARIAAFTEGGVEEGEGSPVEADVSAAHARLDGSASSSDSDVDGRAQEAADTGRATRRGRGLRDALLGGPIDRARELCSNVMRHVMRRFVGRIG</sequence>
<dbReference type="KEGG" id="bvi:Bcep1808_2146"/>
<evidence type="ECO:0000313" key="2">
    <source>
        <dbReference type="EMBL" id="ABO55148.1"/>
    </source>
</evidence>
<feature type="region of interest" description="Disordered" evidence="1">
    <location>
        <begin position="210"/>
        <end position="238"/>
    </location>
</feature>
<dbReference type="EMBL" id="CP000614">
    <property type="protein sequence ID" value="ABO55148.1"/>
    <property type="molecule type" value="Genomic_DNA"/>
</dbReference>
<name>A4JFU5_BURVG</name>
<dbReference type="AlphaFoldDB" id="A4JFU5"/>
<protein>
    <submittedName>
        <fullName evidence="2">Uncharacterized protein</fullName>
    </submittedName>
</protein>
<evidence type="ECO:0000313" key="3">
    <source>
        <dbReference type="Proteomes" id="UP000002287"/>
    </source>
</evidence>
<reference evidence="3" key="1">
    <citation type="submission" date="2007-03" db="EMBL/GenBank/DDBJ databases">
        <title>Complete sequence of chromosome 1 of Burkholderia vietnamiensis G4.</title>
        <authorList>
            <consortium name="US DOE Joint Genome Institute"/>
            <person name="Copeland A."/>
            <person name="Lucas S."/>
            <person name="Lapidus A."/>
            <person name="Barry K."/>
            <person name="Detter J.C."/>
            <person name="Glavina del Rio T."/>
            <person name="Hammon N."/>
            <person name="Israni S."/>
            <person name="Dalin E."/>
            <person name="Tice H."/>
            <person name="Pitluck S."/>
            <person name="Chain P."/>
            <person name="Malfatti S."/>
            <person name="Shin M."/>
            <person name="Vergez L."/>
            <person name="Schmutz J."/>
            <person name="Larimer F."/>
            <person name="Land M."/>
            <person name="Hauser L."/>
            <person name="Kyrpides N."/>
            <person name="Tiedje J."/>
            <person name="Richardson P."/>
        </authorList>
    </citation>
    <scope>NUCLEOTIDE SEQUENCE [LARGE SCALE GENOMIC DNA]</scope>
    <source>
        <strain evidence="3">G4 / LMG 22486</strain>
    </source>
</reference>
<accession>A4JFU5</accession>
<dbReference type="HOGENOM" id="CLU_1014437_0_0_4"/>
<evidence type="ECO:0000256" key="1">
    <source>
        <dbReference type="SAM" id="MobiDB-lite"/>
    </source>
</evidence>
<dbReference type="Proteomes" id="UP000002287">
    <property type="component" value="Chromosome 1"/>
</dbReference>
<gene>
    <name evidence="2" type="ordered locus">Bcep1808_2146</name>
</gene>
<proteinExistence type="predicted"/>